<gene>
    <name evidence="6" type="ORF">ACFQZM_37375</name>
</gene>
<comment type="caution">
    <text evidence="6">The sequence shown here is derived from an EMBL/GenBank/DDBJ whole genome shotgun (WGS) entry which is preliminary data.</text>
</comment>
<organism evidence="6 7">
    <name type="scientific">Actinomadura fibrosa</name>
    <dbReference type="NCBI Taxonomy" id="111802"/>
    <lineage>
        <taxon>Bacteria</taxon>
        <taxon>Bacillati</taxon>
        <taxon>Actinomycetota</taxon>
        <taxon>Actinomycetes</taxon>
        <taxon>Streptosporangiales</taxon>
        <taxon>Thermomonosporaceae</taxon>
        <taxon>Actinomadura</taxon>
    </lineage>
</organism>
<proteinExistence type="predicted"/>
<dbReference type="Proteomes" id="UP001597063">
    <property type="component" value="Unassembled WGS sequence"/>
</dbReference>
<keyword evidence="2 5" id="KW-0812">Transmembrane</keyword>
<feature type="transmembrane region" description="Helical" evidence="5">
    <location>
        <begin position="33"/>
        <end position="52"/>
    </location>
</feature>
<protein>
    <submittedName>
        <fullName evidence="6">DoxX family protein</fullName>
    </submittedName>
</protein>
<dbReference type="Pfam" id="PF13564">
    <property type="entry name" value="DoxX_2"/>
    <property type="match status" value="1"/>
</dbReference>
<keyword evidence="7" id="KW-1185">Reference proteome</keyword>
<reference evidence="7" key="1">
    <citation type="journal article" date="2019" name="Int. J. Syst. Evol. Microbiol.">
        <title>The Global Catalogue of Microorganisms (GCM) 10K type strain sequencing project: providing services to taxonomists for standard genome sequencing and annotation.</title>
        <authorList>
            <consortium name="The Broad Institute Genomics Platform"/>
            <consortium name="The Broad Institute Genome Sequencing Center for Infectious Disease"/>
            <person name="Wu L."/>
            <person name="Ma J."/>
        </authorList>
    </citation>
    <scope>NUCLEOTIDE SEQUENCE [LARGE SCALE GENOMIC DNA]</scope>
    <source>
        <strain evidence="7">JCM 9371</strain>
    </source>
</reference>
<accession>A0ABW2Y031</accession>
<evidence type="ECO:0000313" key="7">
    <source>
        <dbReference type="Proteomes" id="UP001597063"/>
    </source>
</evidence>
<feature type="transmembrane region" description="Helical" evidence="5">
    <location>
        <begin position="72"/>
        <end position="89"/>
    </location>
</feature>
<dbReference type="EMBL" id="JBHTGP010000018">
    <property type="protein sequence ID" value="MFD0690210.1"/>
    <property type="molecule type" value="Genomic_DNA"/>
</dbReference>
<feature type="transmembrane region" description="Helical" evidence="5">
    <location>
        <begin position="120"/>
        <end position="137"/>
    </location>
</feature>
<evidence type="ECO:0000256" key="5">
    <source>
        <dbReference type="SAM" id="Phobius"/>
    </source>
</evidence>
<keyword evidence="3 5" id="KW-1133">Transmembrane helix</keyword>
<keyword evidence="4 5" id="KW-0472">Membrane</keyword>
<dbReference type="InterPro" id="IPR032808">
    <property type="entry name" value="DoxX"/>
</dbReference>
<evidence type="ECO:0000256" key="1">
    <source>
        <dbReference type="ARBA" id="ARBA00004141"/>
    </source>
</evidence>
<evidence type="ECO:0000313" key="6">
    <source>
        <dbReference type="EMBL" id="MFD0690210.1"/>
    </source>
</evidence>
<feature type="transmembrane region" description="Helical" evidence="5">
    <location>
        <begin position="96"/>
        <end position="114"/>
    </location>
</feature>
<name>A0ABW2Y031_9ACTN</name>
<evidence type="ECO:0000256" key="4">
    <source>
        <dbReference type="ARBA" id="ARBA00023136"/>
    </source>
</evidence>
<sequence>MTAVHTTARTTATAASTRPAAASAEGRRVLRRVLWGAQILLAAFLFAGSALPKFAGQAQAVETFNEIGWGQWFRYVTGAVEAAGAIGLVVPRLAGLAAAGLIGLMAGAALTQILVLEPAWAALPVVLAVVFAAVAWDRREESRELLRSLKR</sequence>
<evidence type="ECO:0000256" key="2">
    <source>
        <dbReference type="ARBA" id="ARBA00022692"/>
    </source>
</evidence>
<comment type="subcellular location">
    <subcellularLocation>
        <location evidence="1">Membrane</location>
        <topology evidence="1">Multi-pass membrane protein</topology>
    </subcellularLocation>
</comment>
<evidence type="ECO:0000256" key="3">
    <source>
        <dbReference type="ARBA" id="ARBA00022989"/>
    </source>
</evidence>
<dbReference type="RefSeq" id="WP_131763875.1">
    <property type="nucleotide sequence ID" value="NZ_CAACUY010000425.1"/>
</dbReference>